<protein>
    <submittedName>
        <fullName evidence="1">Uncharacterized protein</fullName>
    </submittedName>
</protein>
<evidence type="ECO:0000313" key="2">
    <source>
        <dbReference type="Proteomes" id="UP000009168"/>
    </source>
</evidence>
<name>W7XF09_TETTS</name>
<dbReference type="InParanoid" id="W7XF09"/>
<reference evidence="2" key="1">
    <citation type="journal article" date="2006" name="PLoS Biol.">
        <title>Macronuclear genome sequence of the ciliate Tetrahymena thermophila, a model eukaryote.</title>
        <authorList>
            <person name="Eisen J.A."/>
            <person name="Coyne R.S."/>
            <person name="Wu M."/>
            <person name="Wu D."/>
            <person name="Thiagarajan M."/>
            <person name="Wortman J.R."/>
            <person name="Badger J.H."/>
            <person name="Ren Q."/>
            <person name="Amedeo P."/>
            <person name="Jones K.M."/>
            <person name="Tallon L.J."/>
            <person name="Delcher A.L."/>
            <person name="Salzberg S.L."/>
            <person name="Silva J.C."/>
            <person name="Haas B.J."/>
            <person name="Majoros W.H."/>
            <person name="Farzad M."/>
            <person name="Carlton J.M."/>
            <person name="Smith R.K. Jr."/>
            <person name="Garg J."/>
            <person name="Pearlman R.E."/>
            <person name="Karrer K.M."/>
            <person name="Sun L."/>
            <person name="Manning G."/>
            <person name="Elde N.C."/>
            <person name="Turkewitz A.P."/>
            <person name="Asai D.J."/>
            <person name="Wilkes D.E."/>
            <person name="Wang Y."/>
            <person name="Cai H."/>
            <person name="Collins K."/>
            <person name="Stewart B.A."/>
            <person name="Lee S.R."/>
            <person name="Wilamowska K."/>
            <person name="Weinberg Z."/>
            <person name="Ruzzo W.L."/>
            <person name="Wloga D."/>
            <person name="Gaertig J."/>
            <person name="Frankel J."/>
            <person name="Tsao C.-C."/>
            <person name="Gorovsky M.A."/>
            <person name="Keeling P.J."/>
            <person name="Waller R.F."/>
            <person name="Patron N.J."/>
            <person name="Cherry J.M."/>
            <person name="Stover N.A."/>
            <person name="Krieger C.J."/>
            <person name="del Toro C."/>
            <person name="Ryder H.F."/>
            <person name="Williamson S.C."/>
            <person name="Barbeau R.A."/>
            <person name="Hamilton E.P."/>
            <person name="Orias E."/>
        </authorList>
    </citation>
    <scope>NUCLEOTIDE SEQUENCE [LARGE SCALE GENOMIC DNA]</scope>
    <source>
        <strain evidence="2">SB210</strain>
    </source>
</reference>
<keyword evidence="2" id="KW-1185">Reference proteome</keyword>
<dbReference type="Proteomes" id="UP000009168">
    <property type="component" value="Unassembled WGS sequence"/>
</dbReference>
<dbReference type="RefSeq" id="XP_012652118.1">
    <property type="nucleotide sequence ID" value="XM_012796664.1"/>
</dbReference>
<organism evidence="1 2">
    <name type="scientific">Tetrahymena thermophila (strain SB210)</name>
    <dbReference type="NCBI Taxonomy" id="312017"/>
    <lineage>
        <taxon>Eukaryota</taxon>
        <taxon>Sar</taxon>
        <taxon>Alveolata</taxon>
        <taxon>Ciliophora</taxon>
        <taxon>Intramacronucleata</taxon>
        <taxon>Oligohymenophorea</taxon>
        <taxon>Hymenostomatida</taxon>
        <taxon>Tetrahymenina</taxon>
        <taxon>Tetrahymenidae</taxon>
        <taxon>Tetrahymena</taxon>
    </lineage>
</organism>
<dbReference type="KEGG" id="tet:TTHERM_000804779"/>
<gene>
    <name evidence="1" type="ORF">TTHERM_000804779</name>
</gene>
<proteinExistence type="predicted"/>
<dbReference type="GeneID" id="24440745"/>
<sequence>MKIGTVYQGNQTLTISAIHEIVIKNFQEIIIKIFQEMVYQLNLEKAIKLNQEITNQANLEYAIKVTKFKINDELIQAKQRKLISDKQQQVIYNKCRKSYVIKIRIKRNKIINCNILIKLFLQNHFKVCILQIYFNICLSFQLI</sequence>
<evidence type="ECO:0000313" key="1">
    <source>
        <dbReference type="EMBL" id="EWS75358.1"/>
    </source>
</evidence>
<accession>W7XF09</accession>
<dbReference type="AlphaFoldDB" id="W7XF09"/>
<dbReference type="EMBL" id="GG662763">
    <property type="protein sequence ID" value="EWS75358.1"/>
    <property type="molecule type" value="Genomic_DNA"/>
</dbReference>